<dbReference type="Proteomes" id="UP000075806">
    <property type="component" value="Unassembled WGS sequence"/>
</dbReference>
<evidence type="ECO:0000313" key="3">
    <source>
        <dbReference type="EMBL" id="KYG29293.1"/>
    </source>
</evidence>
<evidence type="ECO:0000256" key="1">
    <source>
        <dbReference type="SAM" id="Coils"/>
    </source>
</evidence>
<dbReference type="RefSeq" id="WP_045481327.1">
    <property type="nucleotide sequence ID" value="NZ_LTAO01000023.1"/>
</dbReference>
<name>A0A161Q1D1_9BACI</name>
<keyword evidence="4" id="KW-1185">Reference proteome</keyword>
<feature type="compositionally biased region" description="Basic and acidic residues" evidence="2">
    <location>
        <begin position="88"/>
        <end position="100"/>
    </location>
</feature>
<comment type="caution">
    <text evidence="3">The sequence shown here is derived from an EMBL/GenBank/DDBJ whole genome shotgun (WGS) entry which is preliminary data.</text>
</comment>
<feature type="region of interest" description="Disordered" evidence="2">
    <location>
        <begin position="75"/>
        <end position="100"/>
    </location>
</feature>
<organism evidence="3 4">
    <name type="scientific">Alkalihalobacillus trypoxylicola</name>
    <dbReference type="NCBI Taxonomy" id="519424"/>
    <lineage>
        <taxon>Bacteria</taxon>
        <taxon>Bacillati</taxon>
        <taxon>Bacillota</taxon>
        <taxon>Bacilli</taxon>
        <taxon>Bacillales</taxon>
        <taxon>Bacillaceae</taxon>
        <taxon>Alkalihalobacillus</taxon>
    </lineage>
</organism>
<keyword evidence="1" id="KW-0175">Coiled coil</keyword>
<reference evidence="3" key="1">
    <citation type="submission" date="2016-02" db="EMBL/GenBank/DDBJ databases">
        <title>Genome sequence of Bacillus trypoxylicola KCTC 13244(T).</title>
        <authorList>
            <person name="Jeong H."/>
            <person name="Park S.-H."/>
            <person name="Choi S.-K."/>
        </authorList>
    </citation>
    <scope>NUCLEOTIDE SEQUENCE [LARGE SCALE GENOMIC DNA]</scope>
    <source>
        <strain evidence="3">KCTC 13244</strain>
    </source>
</reference>
<evidence type="ECO:0000256" key="2">
    <source>
        <dbReference type="SAM" id="MobiDB-lite"/>
    </source>
</evidence>
<dbReference type="InterPro" id="IPR035218">
    <property type="entry name" value="DUF5327"/>
</dbReference>
<dbReference type="AlphaFoldDB" id="A0A161Q1D1"/>
<dbReference type="EMBL" id="LTAO01000023">
    <property type="protein sequence ID" value="KYG29293.1"/>
    <property type="molecule type" value="Genomic_DNA"/>
</dbReference>
<protein>
    <submittedName>
        <fullName evidence="3">Uncharacterized protein</fullName>
    </submittedName>
</protein>
<evidence type="ECO:0000313" key="4">
    <source>
        <dbReference type="Proteomes" id="UP000075806"/>
    </source>
</evidence>
<dbReference type="Pfam" id="PF17261">
    <property type="entry name" value="DUF5327"/>
    <property type="match status" value="1"/>
</dbReference>
<gene>
    <name evidence="3" type="ORF">AZF04_07140</name>
</gene>
<accession>A0A161Q1D1</accession>
<sequence>MNISTQSVIQTMKEQIQRLEQAHINNQEEIIKETVTALEAYCRLFKTSQASQSTNQVNSINPSVADKKWTQIQPVSSFSNHIEQSGEPIDKHKGDNLLDF</sequence>
<feature type="coiled-coil region" evidence="1">
    <location>
        <begin position="2"/>
        <end position="29"/>
    </location>
</feature>
<proteinExistence type="predicted"/>